<dbReference type="InterPro" id="IPR000953">
    <property type="entry name" value="Chromo/chromo_shadow_dom"/>
</dbReference>
<accession>A0A5J5EVC7</accession>
<evidence type="ECO:0000313" key="3">
    <source>
        <dbReference type="EMBL" id="KAA8903368.1"/>
    </source>
</evidence>
<evidence type="ECO:0000256" key="1">
    <source>
        <dbReference type="ARBA" id="ARBA00011353"/>
    </source>
</evidence>
<proteinExistence type="predicted"/>
<feature type="domain" description="Chromo" evidence="2">
    <location>
        <begin position="22"/>
        <end position="74"/>
    </location>
</feature>
<evidence type="ECO:0000259" key="2">
    <source>
        <dbReference type="PROSITE" id="PS50013"/>
    </source>
</evidence>
<dbReference type="Gene3D" id="2.40.50.40">
    <property type="match status" value="1"/>
</dbReference>
<gene>
    <name evidence="3" type="ORF">FN846DRAFT_891137</name>
</gene>
<dbReference type="AlphaFoldDB" id="A0A5J5EVC7"/>
<dbReference type="InterPro" id="IPR023780">
    <property type="entry name" value="Chromo_domain"/>
</dbReference>
<dbReference type="InParanoid" id="A0A5J5EVC7"/>
<dbReference type="Proteomes" id="UP000326924">
    <property type="component" value="Unassembled WGS sequence"/>
</dbReference>
<dbReference type="InterPro" id="IPR016197">
    <property type="entry name" value="Chromo-like_dom_sf"/>
</dbReference>
<comment type="caution">
    <text evidence="3">The sequence shown here is derived from an EMBL/GenBank/DDBJ whole genome shotgun (WGS) entry which is preliminary data.</text>
</comment>
<comment type="subunit">
    <text evidence="1">Component of the NuA4 histone acetyltransferase complex.</text>
</comment>
<dbReference type="EMBL" id="VXIS01000118">
    <property type="protein sequence ID" value="KAA8903368.1"/>
    <property type="molecule type" value="Genomic_DNA"/>
</dbReference>
<keyword evidence="4" id="KW-1185">Reference proteome</keyword>
<sequence length="109" mass="12474">MPDQPQEPPPPMRVLKSGATEYELGRIVTWKYDEHDDNRLKLLIKWKGQSESECTWEPHTNLPRYGGAETLQEWVDAAPDSDYTSTTEGFPATEERHKEQLTACRAITA</sequence>
<name>A0A5J5EVC7_9PEZI</name>
<dbReference type="Pfam" id="PF00385">
    <property type="entry name" value="Chromo"/>
    <property type="match status" value="1"/>
</dbReference>
<reference evidence="3 4" key="1">
    <citation type="submission" date="2019-09" db="EMBL/GenBank/DDBJ databases">
        <title>Draft genome of the ectomycorrhizal ascomycete Sphaerosporella brunnea.</title>
        <authorList>
            <consortium name="DOE Joint Genome Institute"/>
            <person name="Benucci G.M."/>
            <person name="Marozzi G."/>
            <person name="Antonielli L."/>
            <person name="Sanchez S."/>
            <person name="Marco P."/>
            <person name="Wang X."/>
            <person name="Falini L.B."/>
            <person name="Barry K."/>
            <person name="Haridas S."/>
            <person name="Lipzen A."/>
            <person name="Labutti K."/>
            <person name="Grigoriev I.V."/>
            <person name="Murat C."/>
            <person name="Martin F."/>
            <person name="Albertini E."/>
            <person name="Donnini D."/>
            <person name="Bonito G."/>
        </authorList>
    </citation>
    <scope>NUCLEOTIDE SEQUENCE [LARGE SCALE GENOMIC DNA]</scope>
    <source>
        <strain evidence="3 4">Sb_GMNB300</strain>
    </source>
</reference>
<dbReference type="SMART" id="SM00298">
    <property type="entry name" value="CHROMO"/>
    <property type="match status" value="1"/>
</dbReference>
<dbReference type="GO" id="GO:0006338">
    <property type="term" value="P:chromatin remodeling"/>
    <property type="evidence" value="ECO:0007669"/>
    <property type="project" value="UniProtKB-ARBA"/>
</dbReference>
<dbReference type="OrthoDB" id="433924at2759"/>
<evidence type="ECO:0000313" key="4">
    <source>
        <dbReference type="Proteomes" id="UP000326924"/>
    </source>
</evidence>
<protein>
    <recommendedName>
        <fullName evidence="2">Chromo domain-containing protein</fullName>
    </recommendedName>
</protein>
<organism evidence="3 4">
    <name type="scientific">Sphaerosporella brunnea</name>
    <dbReference type="NCBI Taxonomy" id="1250544"/>
    <lineage>
        <taxon>Eukaryota</taxon>
        <taxon>Fungi</taxon>
        <taxon>Dikarya</taxon>
        <taxon>Ascomycota</taxon>
        <taxon>Pezizomycotina</taxon>
        <taxon>Pezizomycetes</taxon>
        <taxon>Pezizales</taxon>
        <taxon>Pyronemataceae</taxon>
        <taxon>Sphaerosporella</taxon>
    </lineage>
</organism>
<dbReference type="PROSITE" id="PS50013">
    <property type="entry name" value="CHROMO_2"/>
    <property type="match status" value="1"/>
</dbReference>
<dbReference type="SUPFAM" id="SSF54160">
    <property type="entry name" value="Chromo domain-like"/>
    <property type="match status" value="1"/>
</dbReference>